<dbReference type="EMBL" id="BAAATD010000019">
    <property type="protein sequence ID" value="GAA2635293.1"/>
    <property type="molecule type" value="Genomic_DNA"/>
</dbReference>
<dbReference type="Proteomes" id="UP001501509">
    <property type="component" value="Unassembled WGS sequence"/>
</dbReference>
<protein>
    <recommendedName>
        <fullName evidence="4">Fibronectin type-III domain-containing protein</fullName>
    </recommendedName>
</protein>
<proteinExistence type="predicted"/>
<sequence>MRITQLPEEHVGHRVHGQSTYRRGWNGGEPGGTAVAAATPAEASIEASISTAPAANANRGPNPTYLSGRTVHVTVWSSSGCKRSTQYTGVLQRKRWYGWQTLTTSKCWGSGAASLSKGCKKGSTYTYRAYMATWPAGNHTYGSQRRFKCR</sequence>
<evidence type="ECO:0000313" key="2">
    <source>
        <dbReference type="EMBL" id="GAA2635293.1"/>
    </source>
</evidence>
<name>A0ABN3QUQ7_9ACTN</name>
<reference evidence="2 3" key="1">
    <citation type="journal article" date="2019" name="Int. J. Syst. Evol. Microbiol.">
        <title>The Global Catalogue of Microorganisms (GCM) 10K type strain sequencing project: providing services to taxonomists for standard genome sequencing and annotation.</title>
        <authorList>
            <consortium name="The Broad Institute Genomics Platform"/>
            <consortium name="The Broad Institute Genome Sequencing Center for Infectious Disease"/>
            <person name="Wu L."/>
            <person name="Ma J."/>
        </authorList>
    </citation>
    <scope>NUCLEOTIDE SEQUENCE [LARGE SCALE GENOMIC DNA]</scope>
    <source>
        <strain evidence="2 3">JCM 6833</strain>
    </source>
</reference>
<evidence type="ECO:0000256" key="1">
    <source>
        <dbReference type="SAM" id="MobiDB-lite"/>
    </source>
</evidence>
<feature type="region of interest" description="Disordered" evidence="1">
    <location>
        <begin position="1"/>
        <end position="28"/>
    </location>
</feature>
<accession>A0ABN3QUQ7</accession>
<keyword evidence="3" id="KW-1185">Reference proteome</keyword>
<organism evidence="2 3">
    <name type="scientific">Actinomadura fulvescens</name>
    <dbReference type="NCBI Taxonomy" id="46160"/>
    <lineage>
        <taxon>Bacteria</taxon>
        <taxon>Bacillati</taxon>
        <taxon>Actinomycetota</taxon>
        <taxon>Actinomycetes</taxon>
        <taxon>Streptosporangiales</taxon>
        <taxon>Thermomonosporaceae</taxon>
        <taxon>Actinomadura</taxon>
    </lineage>
</organism>
<comment type="caution">
    <text evidence="2">The sequence shown here is derived from an EMBL/GenBank/DDBJ whole genome shotgun (WGS) entry which is preliminary data.</text>
</comment>
<gene>
    <name evidence="2" type="ORF">GCM10010411_87800</name>
</gene>
<evidence type="ECO:0008006" key="4">
    <source>
        <dbReference type="Google" id="ProtNLM"/>
    </source>
</evidence>
<evidence type="ECO:0000313" key="3">
    <source>
        <dbReference type="Proteomes" id="UP001501509"/>
    </source>
</evidence>